<protein>
    <submittedName>
        <fullName evidence="1">Uncharacterized protein</fullName>
    </submittedName>
</protein>
<gene>
    <name evidence="1" type="ORF">EVA_05673</name>
</gene>
<proteinExistence type="predicted"/>
<name>J9GGU2_9ZZZZ</name>
<accession>J9GGU2</accession>
<sequence length="86" mass="9642">MTNLERMISTIALRTQADACNVELSKGLDDKVTSIGHLFRLIVFHAMPEETTFLEKQPSALLRVCNTQQRTADRLLQLAETSISLP</sequence>
<dbReference type="AlphaFoldDB" id="J9GGU2"/>
<organism evidence="1">
    <name type="scientific">gut metagenome</name>
    <dbReference type="NCBI Taxonomy" id="749906"/>
    <lineage>
        <taxon>unclassified sequences</taxon>
        <taxon>metagenomes</taxon>
        <taxon>organismal metagenomes</taxon>
    </lineage>
</organism>
<dbReference type="EMBL" id="AMCI01001225">
    <property type="protein sequence ID" value="EJX06219.1"/>
    <property type="molecule type" value="Genomic_DNA"/>
</dbReference>
<reference evidence="1" key="1">
    <citation type="journal article" date="2012" name="PLoS ONE">
        <title>Gene sets for utilization of primary and secondary nutrition supplies in the distal gut of endangered iberian lynx.</title>
        <authorList>
            <person name="Alcaide M."/>
            <person name="Messina E."/>
            <person name="Richter M."/>
            <person name="Bargiela R."/>
            <person name="Peplies J."/>
            <person name="Huws S.A."/>
            <person name="Newbold C.J."/>
            <person name="Golyshin P.N."/>
            <person name="Simon M.A."/>
            <person name="Lopez G."/>
            <person name="Yakimov M.M."/>
            <person name="Ferrer M."/>
        </authorList>
    </citation>
    <scope>NUCLEOTIDE SEQUENCE</scope>
</reference>
<evidence type="ECO:0000313" key="1">
    <source>
        <dbReference type="EMBL" id="EJX06219.1"/>
    </source>
</evidence>
<comment type="caution">
    <text evidence="1">The sequence shown here is derived from an EMBL/GenBank/DDBJ whole genome shotgun (WGS) entry which is preliminary data.</text>
</comment>